<keyword evidence="2" id="KW-1003">Cell membrane</keyword>
<sequence>MIEVSRGGKTFGSTPVLIDVDLHVEPGAIAVVLGRSGSGKTTLLRAIAGFERLDTGRIVLAGTVVDDDERHLDARHRRVGYVPQDGALFPHLPVEANIAFGLRPGRQRRARVAQLLELTGLDDLGRRYPHELSGGQRQRVALARALAPEPAVILLDEPFSSLDAELRAELRADVAQLLRDAGTTAVVVTHDRDEAMAIADTVTVLANGRMVAAGTPRELYENPPDPIAARFLGVANLLPAHRLNGSMRSVLGPCGDGARTPIRGVHLLRPEQLSICTDRQPDAVPGTVESVVFGGATSTVTVGLDTAPEQTVTVVAPETGVAHLLPGSRIWVRATAPGVLLPSR</sequence>
<keyword evidence="9" id="KW-0406">Ion transport</keyword>
<evidence type="ECO:0000256" key="6">
    <source>
        <dbReference type="ARBA" id="ARBA00022840"/>
    </source>
</evidence>
<comment type="caution">
    <text evidence="13">The sequence shown here is derived from an EMBL/GenBank/DDBJ whole genome shotgun (WGS) entry which is preliminary data.</text>
</comment>
<dbReference type="GO" id="GO:0043190">
    <property type="term" value="C:ATP-binding cassette (ABC) transporter complex"/>
    <property type="evidence" value="ECO:0007669"/>
    <property type="project" value="InterPro"/>
</dbReference>
<reference evidence="13 14" key="1">
    <citation type="submission" date="2020-04" db="EMBL/GenBank/DDBJ databases">
        <title>Gordonia sp. nov. TBRC 11910.</title>
        <authorList>
            <person name="Suriyachadkun C."/>
        </authorList>
    </citation>
    <scope>NUCLEOTIDE SEQUENCE [LARGE SCALE GENOMIC DNA]</scope>
    <source>
        <strain evidence="13 14">TBRC 11910</strain>
    </source>
</reference>
<dbReference type="InterPro" id="IPR003593">
    <property type="entry name" value="AAA+_ATPase"/>
</dbReference>
<dbReference type="GO" id="GO:0015408">
    <property type="term" value="F:ABC-type ferric iron transporter activity"/>
    <property type="evidence" value="ECO:0007669"/>
    <property type="project" value="InterPro"/>
</dbReference>
<dbReference type="SUPFAM" id="SSF50331">
    <property type="entry name" value="MOP-like"/>
    <property type="match status" value="1"/>
</dbReference>
<gene>
    <name evidence="13" type="ORF">HH308_28760</name>
</gene>
<keyword evidence="1" id="KW-0813">Transport</keyword>
<dbReference type="GO" id="GO:0005524">
    <property type="term" value="F:ATP binding"/>
    <property type="evidence" value="ECO:0007669"/>
    <property type="project" value="UniProtKB-KW"/>
</dbReference>
<evidence type="ECO:0000256" key="9">
    <source>
        <dbReference type="ARBA" id="ARBA00023065"/>
    </source>
</evidence>
<keyword evidence="10" id="KW-0472">Membrane</keyword>
<dbReference type="PANTHER" id="PTHR42781:SF5">
    <property type="entry name" value="PUTRESCINE TRANSPORT ATP-BINDING PROTEIN POTG"/>
    <property type="match status" value="1"/>
</dbReference>
<dbReference type="Gene3D" id="3.40.50.300">
    <property type="entry name" value="P-loop containing nucleotide triphosphate hydrolases"/>
    <property type="match status" value="1"/>
</dbReference>
<feature type="domain" description="ABC transporter" evidence="12">
    <location>
        <begin position="2"/>
        <end position="232"/>
    </location>
</feature>
<dbReference type="InterPro" id="IPR027417">
    <property type="entry name" value="P-loop_NTPase"/>
</dbReference>
<dbReference type="PROSITE" id="PS00211">
    <property type="entry name" value="ABC_TRANSPORTER_1"/>
    <property type="match status" value="1"/>
</dbReference>
<name>A0A848L377_9ACTN</name>
<accession>A0A848L377</accession>
<dbReference type="CDD" id="cd03259">
    <property type="entry name" value="ABC_Carb_Solutes_like"/>
    <property type="match status" value="1"/>
</dbReference>
<evidence type="ECO:0000256" key="2">
    <source>
        <dbReference type="ARBA" id="ARBA00022475"/>
    </source>
</evidence>
<evidence type="ECO:0000256" key="10">
    <source>
        <dbReference type="ARBA" id="ARBA00023136"/>
    </source>
</evidence>
<evidence type="ECO:0000256" key="8">
    <source>
        <dbReference type="ARBA" id="ARBA00023004"/>
    </source>
</evidence>
<dbReference type="RefSeq" id="WP_170197721.1">
    <property type="nucleotide sequence ID" value="NZ_JABBNB010000056.1"/>
</dbReference>
<evidence type="ECO:0000256" key="4">
    <source>
        <dbReference type="ARBA" id="ARBA00022519"/>
    </source>
</evidence>
<dbReference type="InterPro" id="IPR003439">
    <property type="entry name" value="ABC_transporter-like_ATP-bd"/>
</dbReference>
<evidence type="ECO:0000313" key="13">
    <source>
        <dbReference type="EMBL" id="NMO05216.1"/>
    </source>
</evidence>
<keyword evidence="7" id="KW-1278">Translocase</keyword>
<dbReference type="SUPFAM" id="SSF52540">
    <property type="entry name" value="P-loop containing nucleoside triphosphate hydrolases"/>
    <property type="match status" value="1"/>
</dbReference>
<dbReference type="EC" id="7.6.2.9" evidence="11"/>
<dbReference type="InterPro" id="IPR017871">
    <property type="entry name" value="ABC_transporter-like_CS"/>
</dbReference>
<evidence type="ECO:0000313" key="14">
    <source>
        <dbReference type="Proteomes" id="UP000550729"/>
    </source>
</evidence>
<keyword evidence="14" id="KW-1185">Reference proteome</keyword>
<dbReference type="AlphaFoldDB" id="A0A848L377"/>
<dbReference type="GO" id="GO:0016887">
    <property type="term" value="F:ATP hydrolysis activity"/>
    <property type="evidence" value="ECO:0007669"/>
    <property type="project" value="InterPro"/>
</dbReference>
<dbReference type="PROSITE" id="PS50893">
    <property type="entry name" value="ABC_TRANSPORTER_2"/>
    <property type="match status" value="1"/>
</dbReference>
<proteinExistence type="predicted"/>
<dbReference type="EMBL" id="JABBNB010000056">
    <property type="protein sequence ID" value="NMO05216.1"/>
    <property type="molecule type" value="Genomic_DNA"/>
</dbReference>
<keyword evidence="6 13" id="KW-0067">ATP-binding</keyword>
<dbReference type="InterPro" id="IPR015853">
    <property type="entry name" value="ABC_transpr_FbpC"/>
</dbReference>
<evidence type="ECO:0000256" key="1">
    <source>
        <dbReference type="ARBA" id="ARBA00022448"/>
    </source>
</evidence>
<dbReference type="PANTHER" id="PTHR42781">
    <property type="entry name" value="SPERMIDINE/PUTRESCINE IMPORT ATP-BINDING PROTEIN POTA"/>
    <property type="match status" value="1"/>
</dbReference>
<dbReference type="Pfam" id="PF00005">
    <property type="entry name" value="ABC_tran"/>
    <property type="match status" value="1"/>
</dbReference>
<dbReference type="Proteomes" id="UP000550729">
    <property type="component" value="Unassembled WGS sequence"/>
</dbReference>
<keyword evidence="3" id="KW-0410">Iron transport</keyword>
<evidence type="ECO:0000259" key="12">
    <source>
        <dbReference type="PROSITE" id="PS50893"/>
    </source>
</evidence>
<dbReference type="InterPro" id="IPR050093">
    <property type="entry name" value="ABC_SmlMolc_Importer"/>
</dbReference>
<dbReference type="SMART" id="SM00382">
    <property type="entry name" value="AAA"/>
    <property type="match status" value="1"/>
</dbReference>
<keyword evidence="4" id="KW-0997">Cell inner membrane</keyword>
<keyword evidence="8" id="KW-0408">Iron</keyword>
<dbReference type="FunFam" id="3.40.50.300:FF:000425">
    <property type="entry name" value="Probable ABC transporter, ATP-binding subunit"/>
    <property type="match status" value="1"/>
</dbReference>
<protein>
    <recommendedName>
        <fullName evidence="11">ABC-type quaternary amine transporter</fullName>
        <ecNumber evidence="11">7.6.2.9</ecNumber>
    </recommendedName>
</protein>
<evidence type="ECO:0000256" key="5">
    <source>
        <dbReference type="ARBA" id="ARBA00022741"/>
    </source>
</evidence>
<dbReference type="InterPro" id="IPR013611">
    <property type="entry name" value="Transp-assoc_OB_typ2"/>
</dbReference>
<evidence type="ECO:0000256" key="7">
    <source>
        <dbReference type="ARBA" id="ARBA00022967"/>
    </source>
</evidence>
<dbReference type="GO" id="GO:0015418">
    <property type="term" value="F:ABC-type quaternary ammonium compound transporting activity"/>
    <property type="evidence" value="ECO:0007669"/>
    <property type="project" value="UniProtKB-EC"/>
</dbReference>
<evidence type="ECO:0000256" key="11">
    <source>
        <dbReference type="ARBA" id="ARBA00066388"/>
    </source>
</evidence>
<dbReference type="InterPro" id="IPR008995">
    <property type="entry name" value="Mo/tungstate-bd_C_term_dom"/>
</dbReference>
<evidence type="ECO:0000256" key="3">
    <source>
        <dbReference type="ARBA" id="ARBA00022496"/>
    </source>
</evidence>
<keyword evidence="5" id="KW-0547">Nucleotide-binding</keyword>
<dbReference type="Pfam" id="PF08402">
    <property type="entry name" value="TOBE_2"/>
    <property type="match status" value="1"/>
</dbReference>
<organism evidence="13 14">
    <name type="scientific">Gordonia asplenii</name>
    <dbReference type="NCBI Taxonomy" id="2725283"/>
    <lineage>
        <taxon>Bacteria</taxon>
        <taxon>Bacillati</taxon>
        <taxon>Actinomycetota</taxon>
        <taxon>Actinomycetes</taxon>
        <taxon>Mycobacteriales</taxon>
        <taxon>Gordoniaceae</taxon>
        <taxon>Gordonia</taxon>
    </lineage>
</organism>